<reference evidence="6" key="1">
    <citation type="submission" date="2022-03" db="EMBL/GenBank/DDBJ databases">
        <authorList>
            <person name="Legras J.-L."/>
            <person name="Devillers H."/>
            <person name="Grondin C."/>
        </authorList>
    </citation>
    <scope>NUCLEOTIDE SEQUENCE</scope>
    <source>
        <strain evidence="6">CLIB 1423</strain>
    </source>
</reference>
<evidence type="ECO:0000256" key="3">
    <source>
        <dbReference type="ARBA" id="ARBA00023242"/>
    </source>
</evidence>
<comment type="subcellular location">
    <subcellularLocation>
        <location evidence="2">Cytoplasm</location>
    </subcellularLocation>
    <subcellularLocation>
        <location evidence="1">Nucleus</location>
    </subcellularLocation>
</comment>
<dbReference type="OrthoDB" id="5380163at2759"/>
<dbReference type="EMBL" id="CAKXYY010000007">
    <property type="protein sequence ID" value="CAH2352637.1"/>
    <property type="molecule type" value="Genomic_DNA"/>
</dbReference>
<dbReference type="Pfam" id="PF00170">
    <property type="entry name" value="bZIP_1"/>
    <property type="match status" value="1"/>
</dbReference>
<feature type="compositionally biased region" description="Low complexity" evidence="4">
    <location>
        <begin position="125"/>
        <end position="139"/>
    </location>
</feature>
<gene>
    <name evidence="6" type="ORF">CLIB1423_07S04148</name>
</gene>
<dbReference type="GO" id="GO:0001228">
    <property type="term" value="F:DNA-binding transcription activator activity, RNA polymerase II-specific"/>
    <property type="evidence" value="ECO:0007669"/>
    <property type="project" value="TreeGrafter"/>
</dbReference>
<dbReference type="InterPro" id="IPR050936">
    <property type="entry name" value="AP-1-like"/>
</dbReference>
<feature type="region of interest" description="Disordered" evidence="4">
    <location>
        <begin position="271"/>
        <end position="308"/>
    </location>
</feature>
<name>A0A9P0QPT7_9ASCO</name>
<keyword evidence="7" id="KW-1185">Reference proteome</keyword>
<evidence type="ECO:0000256" key="2">
    <source>
        <dbReference type="ARBA" id="ARBA00004496"/>
    </source>
</evidence>
<feature type="compositionally biased region" description="Low complexity" evidence="4">
    <location>
        <begin position="168"/>
        <end position="182"/>
    </location>
</feature>
<feature type="domain" description="BZIP" evidence="5">
    <location>
        <begin position="37"/>
        <end position="100"/>
    </location>
</feature>
<evidence type="ECO:0000313" key="7">
    <source>
        <dbReference type="Proteomes" id="UP000837801"/>
    </source>
</evidence>
<dbReference type="Gene3D" id="1.20.5.170">
    <property type="match status" value="1"/>
</dbReference>
<dbReference type="Pfam" id="PF08601">
    <property type="entry name" value="PAP1"/>
    <property type="match status" value="1"/>
</dbReference>
<evidence type="ECO:0000256" key="4">
    <source>
        <dbReference type="SAM" id="MobiDB-lite"/>
    </source>
</evidence>
<dbReference type="InterPro" id="IPR023167">
    <property type="entry name" value="Yap1_redox_dom_sf"/>
</dbReference>
<dbReference type="SUPFAM" id="SSF57959">
    <property type="entry name" value="Leucine zipper domain"/>
    <property type="match status" value="1"/>
</dbReference>
<sequence length="505" mass="55508">MAEVKPEIKRHISDEFEDLHDDKKQHFTKPGRKPIDTEPKSKRTAQNRAAQRAYRERKEKRMKELEDKVKSLEDENVQVTTESDFLKAQVDLLKNELSRYRGQSDFSDINLPTKVGHLSNPKQKNSSVSSSLSSGSSNNNVSVDFPWSAKNLNSQKLYMSNLPDLVGGASRTTGSSTSSSYSPLDNNLGSTHGGANGLVSPESSSSNSNPNTVDSNQYDGFDFGIKFEEEADPFCEKLNEACGSKECPVPKYKAPSIQSIPTTASNDSPFSTLIENVNHNNHNSSLSSNSVHNYSTNDNNKTSDNNNTDLMNDPFFNGESADYNFPIPKNTDGSNDPLSFLNDNDNFDISLAFGENYNTNNSPGFDPISLLTTEESVYDPFKELDSKKKQSVSSASAGANSFDFNEYVQTNSSTGGSSKPTVASLSPDVNSPGDDDDDNEVVPAPEETVRCSEIWDRITSHPKYTEIDIDSLCNELKSKAKCSEKGVVINSSDVNKLLEQSVSRH</sequence>
<dbReference type="InterPro" id="IPR004827">
    <property type="entry name" value="bZIP"/>
</dbReference>
<feature type="compositionally biased region" description="Polar residues" evidence="4">
    <location>
        <begin position="410"/>
        <end position="429"/>
    </location>
</feature>
<feature type="compositionally biased region" description="Low complexity" evidence="4">
    <location>
        <begin position="276"/>
        <end position="308"/>
    </location>
</feature>
<dbReference type="GO" id="GO:0090575">
    <property type="term" value="C:RNA polymerase II transcription regulator complex"/>
    <property type="evidence" value="ECO:0007669"/>
    <property type="project" value="TreeGrafter"/>
</dbReference>
<keyword evidence="3" id="KW-0539">Nucleus</keyword>
<dbReference type="SMART" id="SM00338">
    <property type="entry name" value="BRLZ"/>
    <property type="match status" value="1"/>
</dbReference>
<dbReference type="GO" id="GO:0005737">
    <property type="term" value="C:cytoplasm"/>
    <property type="evidence" value="ECO:0007669"/>
    <property type="project" value="UniProtKB-SubCell"/>
</dbReference>
<feature type="region of interest" description="Disordered" evidence="4">
    <location>
        <begin position="104"/>
        <end position="139"/>
    </location>
</feature>
<evidence type="ECO:0000256" key="1">
    <source>
        <dbReference type="ARBA" id="ARBA00004123"/>
    </source>
</evidence>
<feature type="compositionally biased region" description="Basic and acidic residues" evidence="4">
    <location>
        <begin position="1"/>
        <end position="25"/>
    </location>
</feature>
<accession>A0A9P0QPT7</accession>
<dbReference type="CDD" id="cd14688">
    <property type="entry name" value="bZIP_YAP"/>
    <property type="match status" value="1"/>
</dbReference>
<dbReference type="GO" id="GO:0000976">
    <property type="term" value="F:transcription cis-regulatory region binding"/>
    <property type="evidence" value="ECO:0007669"/>
    <property type="project" value="InterPro"/>
</dbReference>
<feature type="compositionally biased region" description="Basic and acidic residues" evidence="4">
    <location>
        <begin position="53"/>
        <end position="72"/>
    </location>
</feature>
<feature type="region of interest" description="Disordered" evidence="4">
    <location>
        <begin position="168"/>
        <end position="217"/>
    </location>
</feature>
<dbReference type="Proteomes" id="UP000837801">
    <property type="component" value="Unassembled WGS sequence"/>
</dbReference>
<dbReference type="PANTHER" id="PTHR40621:SF6">
    <property type="entry name" value="AP-1-LIKE TRANSCRIPTION FACTOR YAP1-RELATED"/>
    <property type="match status" value="1"/>
</dbReference>
<feature type="region of interest" description="Disordered" evidence="4">
    <location>
        <begin position="1"/>
        <end position="72"/>
    </location>
</feature>
<dbReference type="Gene3D" id="1.10.238.100">
    <property type="entry name" value="YAP1 redox domain. Chain B"/>
    <property type="match status" value="1"/>
</dbReference>
<comment type="caution">
    <text evidence="6">The sequence shown here is derived from an EMBL/GenBank/DDBJ whole genome shotgun (WGS) entry which is preliminary data.</text>
</comment>
<dbReference type="FunFam" id="1.20.5.170:FF:000067">
    <property type="entry name" value="BZIP transcription factor"/>
    <property type="match status" value="1"/>
</dbReference>
<protein>
    <submittedName>
        <fullName evidence="6">AP-1-like transcription factor Cap1p</fullName>
    </submittedName>
</protein>
<evidence type="ECO:0000259" key="5">
    <source>
        <dbReference type="PROSITE" id="PS50217"/>
    </source>
</evidence>
<dbReference type="InterPro" id="IPR013910">
    <property type="entry name" value="TF_PAP1"/>
</dbReference>
<dbReference type="GO" id="GO:0034599">
    <property type="term" value="P:cellular response to oxidative stress"/>
    <property type="evidence" value="ECO:0007669"/>
    <property type="project" value="UniProtKB-ARBA"/>
</dbReference>
<dbReference type="SUPFAM" id="SSF111430">
    <property type="entry name" value="YAP1 redox domain"/>
    <property type="match status" value="1"/>
</dbReference>
<evidence type="ECO:0000313" key="6">
    <source>
        <dbReference type="EMBL" id="CAH2352637.1"/>
    </source>
</evidence>
<proteinExistence type="predicted"/>
<feature type="compositionally biased region" description="Low complexity" evidence="4">
    <location>
        <begin position="200"/>
        <end position="211"/>
    </location>
</feature>
<dbReference type="AlphaFoldDB" id="A0A9P0QPT7"/>
<dbReference type="PROSITE" id="PS00036">
    <property type="entry name" value="BZIP_BASIC"/>
    <property type="match status" value="1"/>
</dbReference>
<dbReference type="InterPro" id="IPR046347">
    <property type="entry name" value="bZIP_sf"/>
</dbReference>
<dbReference type="PANTHER" id="PTHR40621">
    <property type="entry name" value="TRANSCRIPTION FACTOR KAPC-RELATED"/>
    <property type="match status" value="1"/>
</dbReference>
<feature type="region of interest" description="Disordered" evidence="4">
    <location>
        <begin position="410"/>
        <end position="448"/>
    </location>
</feature>
<organism evidence="6 7">
    <name type="scientific">[Candida] railenensis</name>
    <dbReference type="NCBI Taxonomy" id="45579"/>
    <lineage>
        <taxon>Eukaryota</taxon>
        <taxon>Fungi</taxon>
        <taxon>Dikarya</taxon>
        <taxon>Ascomycota</taxon>
        <taxon>Saccharomycotina</taxon>
        <taxon>Pichiomycetes</taxon>
        <taxon>Debaryomycetaceae</taxon>
        <taxon>Kurtzmaniella</taxon>
    </lineage>
</organism>
<dbReference type="PROSITE" id="PS50217">
    <property type="entry name" value="BZIP"/>
    <property type="match status" value="1"/>
</dbReference>